<evidence type="ECO:0000313" key="2">
    <source>
        <dbReference type="EMBL" id="KAF9527815.1"/>
    </source>
</evidence>
<accession>A0A9P6EF46</accession>
<keyword evidence="1" id="KW-0472">Membrane</keyword>
<dbReference type="EMBL" id="MU157858">
    <property type="protein sequence ID" value="KAF9527815.1"/>
    <property type="molecule type" value="Genomic_DNA"/>
</dbReference>
<reference evidence="2" key="1">
    <citation type="submission" date="2020-11" db="EMBL/GenBank/DDBJ databases">
        <authorList>
            <consortium name="DOE Joint Genome Institute"/>
            <person name="Ahrendt S."/>
            <person name="Riley R."/>
            <person name="Andreopoulos W."/>
            <person name="Labutti K."/>
            <person name="Pangilinan J."/>
            <person name="Ruiz-Duenas F.J."/>
            <person name="Barrasa J.M."/>
            <person name="Sanchez-Garcia M."/>
            <person name="Camarero S."/>
            <person name="Miyauchi S."/>
            <person name="Serrano A."/>
            <person name="Linde D."/>
            <person name="Babiker R."/>
            <person name="Drula E."/>
            <person name="Ayuso-Fernandez I."/>
            <person name="Pacheco R."/>
            <person name="Padilla G."/>
            <person name="Ferreira P."/>
            <person name="Barriuso J."/>
            <person name="Kellner H."/>
            <person name="Castanera R."/>
            <person name="Alfaro M."/>
            <person name="Ramirez L."/>
            <person name="Pisabarro A.G."/>
            <person name="Kuo A."/>
            <person name="Tritt A."/>
            <person name="Lipzen A."/>
            <person name="He G."/>
            <person name="Yan M."/>
            <person name="Ng V."/>
            <person name="Cullen D."/>
            <person name="Martin F."/>
            <person name="Rosso M.-N."/>
            <person name="Henrissat B."/>
            <person name="Hibbett D."/>
            <person name="Martinez A.T."/>
            <person name="Grigoriev I.V."/>
        </authorList>
    </citation>
    <scope>NUCLEOTIDE SEQUENCE</scope>
    <source>
        <strain evidence="2">CBS 506.95</strain>
    </source>
</reference>
<organism evidence="2 3">
    <name type="scientific">Crepidotus variabilis</name>
    <dbReference type="NCBI Taxonomy" id="179855"/>
    <lineage>
        <taxon>Eukaryota</taxon>
        <taxon>Fungi</taxon>
        <taxon>Dikarya</taxon>
        <taxon>Basidiomycota</taxon>
        <taxon>Agaricomycotina</taxon>
        <taxon>Agaricomycetes</taxon>
        <taxon>Agaricomycetidae</taxon>
        <taxon>Agaricales</taxon>
        <taxon>Agaricineae</taxon>
        <taxon>Crepidotaceae</taxon>
        <taxon>Crepidotus</taxon>
    </lineage>
</organism>
<name>A0A9P6EF46_9AGAR</name>
<keyword evidence="1" id="KW-1133">Transmembrane helix</keyword>
<keyword evidence="1" id="KW-0812">Transmembrane</keyword>
<gene>
    <name evidence="2" type="ORF">CPB83DRAFT_855660</name>
</gene>
<keyword evidence="3" id="KW-1185">Reference proteome</keyword>
<protein>
    <submittedName>
        <fullName evidence="2">Uncharacterized protein</fullName>
    </submittedName>
</protein>
<proteinExistence type="predicted"/>
<feature type="transmembrane region" description="Helical" evidence="1">
    <location>
        <begin position="40"/>
        <end position="57"/>
    </location>
</feature>
<dbReference type="Proteomes" id="UP000807306">
    <property type="component" value="Unassembled WGS sequence"/>
</dbReference>
<sequence length="76" mass="8876">MEEEVAQTTSSISHRHARLSRAHRGVERGIVRLRRGVSRWNVGGLILCLPMWSRYILSKDVMYGKRRRKTHEEGMS</sequence>
<evidence type="ECO:0000313" key="3">
    <source>
        <dbReference type="Proteomes" id="UP000807306"/>
    </source>
</evidence>
<evidence type="ECO:0000256" key="1">
    <source>
        <dbReference type="SAM" id="Phobius"/>
    </source>
</evidence>
<comment type="caution">
    <text evidence="2">The sequence shown here is derived from an EMBL/GenBank/DDBJ whole genome shotgun (WGS) entry which is preliminary data.</text>
</comment>
<dbReference type="AlphaFoldDB" id="A0A9P6EF46"/>